<dbReference type="SUPFAM" id="SSF54695">
    <property type="entry name" value="POZ domain"/>
    <property type="match status" value="1"/>
</dbReference>
<dbReference type="PROSITE" id="PS50097">
    <property type="entry name" value="BTB"/>
    <property type="match status" value="1"/>
</dbReference>
<gene>
    <name evidence="3" type="ORF">K431DRAFT_338352</name>
</gene>
<dbReference type="OrthoDB" id="1022638at2759"/>
<dbReference type="PANTHER" id="PTHR47843:SF2">
    <property type="entry name" value="BTB DOMAIN-CONTAINING PROTEIN"/>
    <property type="match status" value="1"/>
</dbReference>
<dbReference type="CDD" id="cd18186">
    <property type="entry name" value="BTB_POZ_ZBTB_KLHL-like"/>
    <property type="match status" value="1"/>
</dbReference>
<name>A0A9P4Q7M0_9PEZI</name>
<accession>A0A9P4Q7M0</accession>
<evidence type="ECO:0000313" key="4">
    <source>
        <dbReference type="Proteomes" id="UP000799441"/>
    </source>
</evidence>
<dbReference type="AlphaFoldDB" id="A0A9P4Q7M0"/>
<dbReference type="Gene3D" id="3.30.710.10">
    <property type="entry name" value="Potassium Channel Kv1.1, Chain A"/>
    <property type="match status" value="1"/>
</dbReference>
<evidence type="ECO:0000256" key="1">
    <source>
        <dbReference type="SAM" id="MobiDB-lite"/>
    </source>
</evidence>
<dbReference type="EMBL" id="MU003785">
    <property type="protein sequence ID" value="KAF2722103.1"/>
    <property type="molecule type" value="Genomic_DNA"/>
</dbReference>
<dbReference type="InterPro" id="IPR011333">
    <property type="entry name" value="SKP1/BTB/POZ_sf"/>
</dbReference>
<evidence type="ECO:0000313" key="3">
    <source>
        <dbReference type="EMBL" id="KAF2722103.1"/>
    </source>
</evidence>
<reference evidence="3" key="1">
    <citation type="journal article" date="2020" name="Stud. Mycol.">
        <title>101 Dothideomycetes genomes: a test case for predicting lifestyles and emergence of pathogens.</title>
        <authorList>
            <person name="Haridas S."/>
            <person name="Albert R."/>
            <person name="Binder M."/>
            <person name="Bloem J."/>
            <person name="Labutti K."/>
            <person name="Salamov A."/>
            <person name="Andreopoulos B."/>
            <person name="Baker S."/>
            <person name="Barry K."/>
            <person name="Bills G."/>
            <person name="Bluhm B."/>
            <person name="Cannon C."/>
            <person name="Castanera R."/>
            <person name="Culley D."/>
            <person name="Daum C."/>
            <person name="Ezra D."/>
            <person name="Gonzalez J."/>
            <person name="Henrissat B."/>
            <person name="Kuo A."/>
            <person name="Liang C."/>
            <person name="Lipzen A."/>
            <person name="Lutzoni F."/>
            <person name="Magnuson J."/>
            <person name="Mondo S."/>
            <person name="Nolan M."/>
            <person name="Ohm R."/>
            <person name="Pangilinan J."/>
            <person name="Park H.-J."/>
            <person name="Ramirez L."/>
            <person name="Alfaro M."/>
            <person name="Sun H."/>
            <person name="Tritt A."/>
            <person name="Yoshinaga Y."/>
            <person name="Zwiers L.-H."/>
            <person name="Turgeon B."/>
            <person name="Goodwin S."/>
            <person name="Spatafora J."/>
            <person name="Crous P."/>
            <person name="Grigoriev I."/>
        </authorList>
    </citation>
    <scope>NUCLEOTIDE SEQUENCE</scope>
    <source>
        <strain evidence="3">CBS 116435</strain>
    </source>
</reference>
<evidence type="ECO:0000259" key="2">
    <source>
        <dbReference type="PROSITE" id="PS50097"/>
    </source>
</evidence>
<dbReference type="PANTHER" id="PTHR47843">
    <property type="entry name" value="BTB DOMAIN-CONTAINING PROTEIN-RELATED"/>
    <property type="match status" value="1"/>
</dbReference>
<proteinExistence type="predicted"/>
<dbReference type="SMART" id="SM00225">
    <property type="entry name" value="BTB"/>
    <property type="match status" value="1"/>
</dbReference>
<comment type="caution">
    <text evidence="3">The sequence shown here is derived from an EMBL/GenBank/DDBJ whole genome shotgun (WGS) entry which is preliminary data.</text>
</comment>
<feature type="region of interest" description="Disordered" evidence="1">
    <location>
        <begin position="208"/>
        <end position="258"/>
    </location>
</feature>
<dbReference type="InterPro" id="IPR000210">
    <property type="entry name" value="BTB/POZ_dom"/>
</dbReference>
<dbReference type="Pfam" id="PF00651">
    <property type="entry name" value="BTB"/>
    <property type="match status" value="1"/>
</dbReference>
<feature type="domain" description="BTB" evidence="2">
    <location>
        <begin position="26"/>
        <end position="92"/>
    </location>
</feature>
<feature type="compositionally biased region" description="Polar residues" evidence="1">
    <location>
        <begin position="218"/>
        <end position="232"/>
    </location>
</feature>
<keyword evidence="4" id="KW-1185">Reference proteome</keyword>
<organism evidence="3 4">
    <name type="scientific">Polychaeton citri CBS 116435</name>
    <dbReference type="NCBI Taxonomy" id="1314669"/>
    <lineage>
        <taxon>Eukaryota</taxon>
        <taxon>Fungi</taxon>
        <taxon>Dikarya</taxon>
        <taxon>Ascomycota</taxon>
        <taxon>Pezizomycotina</taxon>
        <taxon>Dothideomycetes</taxon>
        <taxon>Dothideomycetidae</taxon>
        <taxon>Capnodiales</taxon>
        <taxon>Capnodiaceae</taxon>
        <taxon>Polychaeton</taxon>
    </lineage>
</organism>
<sequence>MSTRSSSTAAEPRERPLYELLSRDMVDLYVGTENTHWILHEKLLCHRSRFFRDIFYNKKGSKNSVYGLPDEDDEPFRLFVGWLYSAHVPPPQEEKDLSKLFDLYLMAEKWEIKQLINDVLEQVRQWYHDTDSWPGLRRVQYVYSNTEQDSPLRQLLVSSIARMLASSDKMPEHWDRALKKNGELAVDIIRCIQKWHLHLDDVPDSRSASLAPVEETPDSTVDSIESESNGVNGTNGGLEEEIKSIKIEPDEIGPLNGN</sequence>
<protein>
    <recommendedName>
        <fullName evidence="2">BTB domain-containing protein</fullName>
    </recommendedName>
</protein>
<feature type="compositionally biased region" description="Basic and acidic residues" evidence="1">
    <location>
        <begin position="240"/>
        <end position="249"/>
    </location>
</feature>
<dbReference type="Proteomes" id="UP000799441">
    <property type="component" value="Unassembled WGS sequence"/>
</dbReference>